<dbReference type="InterPro" id="IPR003673">
    <property type="entry name" value="CoA-Trfase_fam_III"/>
</dbReference>
<dbReference type="AlphaFoldDB" id="A0A484HJQ9"/>
<dbReference type="GO" id="GO:0003824">
    <property type="term" value="F:catalytic activity"/>
    <property type="evidence" value="ECO:0007669"/>
    <property type="project" value="InterPro"/>
</dbReference>
<dbReference type="SUPFAM" id="SSF89796">
    <property type="entry name" value="CoA-transferase family III (CaiB/BaiF)"/>
    <property type="match status" value="1"/>
</dbReference>
<name>A0A484HJQ9_9BACT</name>
<proteinExistence type="predicted"/>
<evidence type="ECO:0000313" key="1">
    <source>
        <dbReference type="EMBL" id="VEN73099.1"/>
    </source>
</evidence>
<dbReference type="PANTHER" id="PTHR48228:SF5">
    <property type="entry name" value="ALPHA-METHYLACYL-COA RACEMASE"/>
    <property type="match status" value="1"/>
</dbReference>
<dbReference type="Gene3D" id="3.40.50.10540">
    <property type="entry name" value="Crotonobetainyl-coa:carnitine coa-transferase, domain 1"/>
    <property type="match status" value="2"/>
</dbReference>
<organism evidence="1">
    <name type="scientific">uncultured Desulfobacteraceae bacterium</name>
    <dbReference type="NCBI Taxonomy" id="218296"/>
    <lineage>
        <taxon>Bacteria</taxon>
        <taxon>Pseudomonadati</taxon>
        <taxon>Thermodesulfobacteriota</taxon>
        <taxon>Desulfobacteria</taxon>
        <taxon>Desulfobacterales</taxon>
        <taxon>Desulfobacteraceae</taxon>
        <taxon>environmental samples</taxon>
    </lineage>
</organism>
<protein>
    <submittedName>
        <fullName evidence="1">Carnitine dehydratase</fullName>
    </submittedName>
</protein>
<gene>
    <name evidence="1" type="ORF">EPICR_110067</name>
</gene>
<dbReference type="Pfam" id="PF02515">
    <property type="entry name" value="CoA_transf_3"/>
    <property type="match status" value="1"/>
</dbReference>
<dbReference type="PANTHER" id="PTHR48228">
    <property type="entry name" value="SUCCINYL-COA--D-CITRAMALATE COA-TRANSFERASE"/>
    <property type="match status" value="1"/>
</dbReference>
<reference evidence="1" key="1">
    <citation type="submission" date="2019-01" db="EMBL/GenBank/DDBJ databases">
        <authorList>
            <consortium name="Genoscope - CEA"/>
            <person name="William W."/>
        </authorList>
    </citation>
    <scope>NUCLEOTIDE SEQUENCE</scope>
    <source>
        <strain evidence="1">CR-1</strain>
    </source>
</reference>
<accession>A0A484HJQ9</accession>
<dbReference type="InterPro" id="IPR050509">
    <property type="entry name" value="CoA-transferase_III"/>
</dbReference>
<dbReference type="EMBL" id="CAACVI010000003">
    <property type="protein sequence ID" value="VEN73099.1"/>
    <property type="molecule type" value="Genomic_DNA"/>
</dbReference>
<sequence>MTPNQGALSGIRVLDLSRLLPGPYCSMILADHGARVIAVEGRRFLADGFFFDTVNRNKEHMALDLKSPEGRDIFFKLAKKSDVIIEGFRPGVTTRLGIDFDAVKKVNPKAIYCSITGFGQTGPRKDRPGHDVNYLGYAGILDLIGEADRPPSIPGVQIADIAGGGMAAVNGILLALFAREKTGKGQFIDISMTDSMAAFLPAVMFFKKLTGKDPKRAEEVLSHRFACYNTYETSDHRFISIGALERRFWKTLCAHLGAPELIPLQFDEAKRIEIIDFMRKKFAEKTLAQWKSELDGVDACWGAIQTFSEVFSDPAFAGRGTIVEAETKDGKKEKTIGVPIRLSDTPGSVRTPAPAFGEHSAAILKELGYSNEDIQDLADREIV</sequence>
<dbReference type="InterPro" id="IPR023606">
    <property type="entry name" value="CoA-Trfase_III_dom_1_sf"/>
</dbReference>